<feature type="transmembrane region" description="Helical" evidence="1">
    <location>
        <begin position="20"/>
        <end position="39"/>
    </location>
</feature>
<evidence type="ECO:0000313" key="2">
    <source>
        <dbReference type="EMBL" id="AWW49259.1"/>
    </source>
</evidence>
<evidence type="ECO:0000313" key="3">
    <source>
        <dbReference type="Proteomes" id="UP000248592"/>
    </source>
</evidence>
<keyword evidence="1" id="KW-1133">Transmembrane helix</keyword>
<organism evidence="2 3">
    <name type="scientific">Polynucleobacter paneuropaeus</name>
    <dbReference type="NCBI Taxonomy" id="2527775"/>
    <lineage>
        <taxon>Bacteria</taxon>
        <taxon>Pseudomonadati</taxon>
        <taxon>Pseudomonadota</taxon>
        <taxon>Betaproteobacteria</taxon>
        <taxon>Burkholderiales</taxon>
        <taxon>Burkholderiaceae</taxon>
        <taxon>Polynucleobacter</taxon>
    </lineage>
</organism>
<feature type="transmembrane region" description="Helical" evidence="1">
    <location>
        <begin position="45"/>
        <end position="62"/>
    </location>
</feature>
<gene>
    <name evidence="2" type="ORF">Pas1_02015</name>
</gene>
<dbReference type="AlphaFoldDB" id="A0A2Z4JRH2"/>
<name>A0A2Z4JRH2_9BURK</name>
<dbReference type="EMBL" id="CP030085">
    <property type="protein sequence ID" value="AWW49259.1"/>
    <property type="molecule type" value="Genomic_DNA"/>
</dbReference>
<evidence type="ECO:0000256" key="1">
    <source>
        <dbReference type="SAM" id="Phobius"/>
    </source>
</evidence>
<dbReference type="Proteomes" id="UP000248592">
    <property type="component" value="Chromosome"/>
</dbReference>
<protein>
    <submittedName>
        <fullName evidence="2">Uncharacterized protein</fullName>
    </submittedName>
</protein>
<reference evidence="3" key="1">
    <citation type="submission" date="2018-06" db="EMBL/GenBank/DDBJ databases">
        <title>Description of a new Polynucleobacter species.</title>
        <authorList>
            <person name="Hahn M.W."/>
        </authorList>
    </citation>
    <scope>NUCLEOTIDE SEQUENCE [LARGE SCALE GENOMIC DNA]</scope>
    <source>
        <strain evidence="3">MG-25-Pas1-D2</strain>
    </source>
</reference>
<dbReference type="RefSeq" id="WP_112294367.1">
    <property type="nucleotide sequence ID" value="NZ_CBCSBS010000001.1"/>
</dbReference>
<accession>A0A2Z4JRH2</accession>
<keyword evidence="1" id="KW-0812">Transmembrane</keyword>
<sequence>MKEQSVPGQVDAKLKRTLLWLKFAIVVFPLAFIGQIWILYQEYSFTNLVFVLITALALYSTINSYKKFKAYEAATKNQE</sequence>
<proteinExistence type="predicted"/>
<keyword evidence="1" id="KW-0472">Membrane</keyword>